<name>A0A9X2X7A3_9HYPH</name>
<dbReference type="PROSITE" id="PS00519">
    <property type="entry name" value="HTH_ASNC_1"/>
    <property type="match status" value="1"/>
</dbReference>
<dbReference type="InterPro" id="IPR036390">
    <property type="entry name" value="WH_DNA-bd_sf"/>
</dbReference>
<organism evidence="5 6">
    <name type="scientific">Chelativorans petroleitrophicus</name>
    <dbReference type="NCBI Taxonomy" id="2975484"/>
    <lineage>
        <taxon>Bacteria</taxon>
        <taxon>Pseudomonadati</taxon>
        <taxon>Pseudomonadota</taxon>
        <taxon>Alphaproteobacteria</taxon>
        <taxon>Hyphomicrobiales</taxon>
        <taxon>Phyllobacteriaceae</taxon>
        <taxon>Chelativorans</taxon>
    </lineage>
</organism>
<evidence type="ECO:0000313" key="6">
    <source>
        <dbReference type="Proteomes" id="UP001149009"/>
    </source>
</evidence>
<dbReference type="Pfam" id="PF13412">
    <property type="entry name" value="HTH_24"/>
    <property type="match status" value="1"/>
</dbReference>
<evidence type="ECO:0000256" key="3">
    <source>
        <dbReference type="ARBA" id="ARBA00023163"/>
    </source>
</evidence>
<keyword evidence="6" id="KW-1185">Reference proteome</keyword>
<evidence type="ECO:0000256" key="2">
    <source>
        <dbReference type="ARBA" id="ARBA00023125"/>
    </source>
</evidence>
<dbReference type="PROSITE" id="PS50956">
    <property type="entry name" value="HTH_ASNC_2"/>
    <property type="match status" value="1"/>
</dbReference>
<dbReference type="InterPro" id="IPR019888">
    <property type="entry name" value="Tscrpt_reg_AsnC-like"/>
</dbReference>
<protein>
    <submittedName>
        <fullName evidence="5">Lrp/AsnC family transcriptional regulator</fullName>
    </submittedName>
</protein>
<keyword evidence="1" id="KW-0805">Transcription regulation</keyword>
<dbReference type="InterPro" id="IPR036388">
    <property type="entry name" value="WH-like_DNA-bd_sf"/>
</dbReference>
<dbReference type="RefSeq" id="WP_261515490.1">
    <property type="nucleotide sequence ID" value="NZ_JAODNV010000010.1"/>
</dbReference>
<dbReference type="AlphaFoldDB" id="A0A9X2X7A3"/>
<evidence type="ECO:0000259" key="4">
    <source>
        <dbReference type="PROSITE" id="PS50956"/>
    </source>
</evidence>
<sequence length="166" mass="18818">MLKLDDRDLRILSILQKEGRISKTALAERVNLTPAPCWERLKRLEEAGVITGYRAEVALSRIAPHVVIFMAVELEGHRAENFQLFERAVQKIDEVVGCWAVGGGFDYILQVVTRDIDAYQRLVDGLLEARLGLQRYFTYIVTKPVKQPRGMPLELLLSEPAGTQKK</sequence>
<dbReference type="EMBL" id="JAODNV010000010">
    <property type="protein sequence ID" value="MCT8990612.1"/>
    <property type="molecule type" value="Genomic_DNA"/>
</dbReference>
<dbReference type="GO" id="GO:0043200">
    <property type="term" value="P:response to amino acid"/>
    <property type="evidence" value="ECO:0007669"/>
    <property type="project" value="TreeGrafter"/>
</dbReference>
<accession>A0A9X2X7A3</accession>
<dbReference type="GO" id="GO:0043565">
    <property type="term" value="F:sequence-specific DNA binding"/>
    <property type="evidence" value="ECO:0007669"/>
    <property type="project" value="InterPro"/>
</dbReference>
<evidence type="ECO:0000256" key="1">
    <source>
        <dbReference type="ARBA" id="ARBA00023015"/>
    </source>
</evidence>
<dbReference type="SUPFAM" id="SSF46785">
    <property type="entry name" value="Winged helix' DNA-binding domain"/>
    <property type="match status" value="1"/>
</dbReference>
<dbReference type="InterPro" id="IPR019885">
    <property type="entry name" value="Tscrpt_reg_HTH_AsnC-type_CS"/>
</dbReference>
<keyword evidence="3" id="KW-0804">Transcription</keyword>
<dbReference type="SMART" id="SM00344">
    <property type="entry name" value="HTH_ASNC"/>
    <property type="match status" value="1"/>
</dbReference>
<dbReference type="InterPro" id="IPR000485">
    <property type="entry name" value="AsnC-type_HTH_dom"/>
</dbReference>
<dbReference type="GO" id="GO:0006355">
    <property type="term" value="P:regulation of DNA-templated transcription"/>
    <property type="evidence" value="ECO:0007669"/>
    <property type="project" value="UniProtKB-ARBA"/>
</dbReference>
<dbReference type="PANTHER" id="PTHR30154:SF34">
    <property type="entry name" value="TRANSCRIPTIONAL REGULATOR AZLB"/>
    <property type="match status" value="1"/>
</dbReference>
<dbReference type="PANTHER" id="PTHR30154">
    <property type="entry name" value="LEUCINE-RESPONSIVE REGULATORY PROTEIN"/>
    <property type="match status" value="1"/>
</dbReference>
<dbReference type="GO" id="GO:0005829">
    <property type="term" value="C:cytosol"/>
    <property type="evidence" value="ECO:0007669"/>
    <property type="project" value="TreeGrafter"/>
</dbReference>
<proteinExistence type="predicted"/>
<dbReference type="SUPFAM" id="SSF54909">
    <property type="entry name" value="Dimeric alpha+beta barrel"/>
    <property type="match status" value="1"/>
</dbReference>
<dbReference type="Gene3D" id="3.30.70.920">
    <property type="match status" value="1"/>
</dbReference>
<dbReference type="PRINTS" id="PR00033">
    <property type="entry name" value="HTHASNC"/>
</dbReference>
<dbReference type="Gene3D" id="1.10.10.10">
    <property type="entry name" value="Winged helix-like DNA-binding domain superfamily/Winged helix DNA-binding domain"/>
    <property type="match status" value="1"/>
</dbReference>
<gene>
    <name evidence="5" type="ORF">NYR54_09955</name>
</gene>
<feature type="domain" description="HTH asnC-type" evidence="4">
    <location>
        <begin position="4"/>
        <end position="78"/>
    </location>
</feature>
<reference evidence="5" key="1">
    <citation type="submission" date="2022-08" db="EMBL/GenBank/DDBJ databases">
        <title>Chelativorans sichuanense sp. nov., a paraffin oil-degrading bacterium isolated from a mixture of oil-based drill cuttings and paddy soil.</title>
        <authorList>
            <person name="Yu J."/>
            <person name="Liu H."/>
            <person name="Chen Q."/>
        </authorList>
    </citation>
    <scope>NUCLEOTIDE SEQUENCE</scope>
    <source>
        <strain evidence="5">SCAU 2101</strain>
    </source>
</reference>
<dbReference type="InterPro" id="IPR019887">
    <property type="entry name" value="Tscrpt_reg_AsnC/Lrp_C"/>
</dbReference>
<dbReference type="CDD" id="cd00090">
    <property type="entry name" value="HTH_ARSR"/>
    <property type="match status" value="1"/>
</dbReference>
<dbReference type="InterPro" id="IPR011008">
    <property type="entry name" value="Dimeric_a/b-barrel"/>
</dbReference>
<comment type="caution">
    <text evidence="5">The sequence shown here is derived from an EMBL/GenBank/DDBJ whole genome shotgun (WGS) entry which is preliminary data.</text>
</comment>
<dbReference type="InterPro" id="IPR011991">
    <property type="entry name" value="ArsR-like_HTH"/>
</dbReference>
<keyword evidence="2" id="KW-0238">DNA-binding</keyword>
<dbReference type="Pfam" id="PF01037">
    <property type="entry name" value="AsnC_trans_reg"/>
    <property type="match status" value="1"/>
</dbReference>
<dbReference type="Proteomes" id="UP001149009">
    <property type="component" value="Unassembled WGS sequence"/>
</dbReference>
<evidence type="ECO:0000313" key="5">
    <source>
        <dbReference type="EMBL" id="MCT8990612.1"/>
    </source>
</evidence>